<dbReference type="PROSITE" id="PS51012">
    <property type="entry name" value="ABC_TM2"/>
    <property type="match status" value="1"/>
</dbReference>
<evidence type="ECO:0000259" key="7">
    <source>
        <dbReference type="PROSITE" id="PS51012"/>
    </source>
</evidence>
<dbReference type="EMBL" id="JBBDHD010000072">
    <property type="protein sequence ID" value="MFH7598155.1"/>
    <property type="molecule type" value="Genomic_DNA"/>
</dbReference>
<dbReference type="InterPro" id="IPR051784">
    <property type="entry name" value="Nod_factor_ABC_transporter"/>
</dbReference>
<keyword evidence="6" id="KW-0813">Transport</keyword>
<dbReference type="PANTHER" id="PTHR43229">
    <property type="entry name" value="NODULATION PROTEIN J"/>
    <property type="match status" value="1"/>
</dbReference>
<dbReference type="PANTHER" id="PTHR43229:SF2">
    <property type="entry name" value="NODULATION PROTEIN J"/>
    <property type="match status" value="1"/>
</dbReference>
<keyword evidence="2 6" id="KW-0812">Transmembrane</keyword>
<evidence type="ECO:0000256" key="2">
    <source>
        <dbReference type="ARBA" id="ARBA00022692"/>
    </source>
</evidence>
<keyword evidence="4 6" id="KW-0472">Membrane</keyword>
<dbReference type="InterPro" id="IPR047817">
    <property type="entry name" value="ABC2_TM_bact-type"/>
</dbReference>
<dbReference type="RefSeq" id="WP_395511869.1">
    <property type="nucleotide sequence ID" value="NZ_JBBDHD010000072.1"/>
</dbReference>
<reference evidence="8 9" key="1">
    <citation type="submission" date="2024-03" db="EMBL/GenBank/DDBJ databases">
        <title>Whole genome sequencing of Streptomyces racemochromogenes, to identify antimicrobial biosynthetic gene clusters.</title>
        <authorList>
            <person name="Suryawanshi P."/>
            <person name="Krishnaraj P.U."/>
            <person name="Arun Y.P."/>
            <person name="Suryawanshi M.P."/>
            <person name="Rakshit O."/>
        </authorList>
    </citation>
    <scope>NUCLEOTIDE SEQUENCE [LARGE SCALE GENOMIC DNA]</scope>
    <source>
        <strain evidence="8 9">AUDT626</strain>
    </source>
</reference>
<evidence type="ECO:0000256" key="5">
    <source>
        <dbReference type="ARBA" id="ARBA00023251"/>
    </source>
</evidence>
<protein>
    <recommendedName>
        <fullName evidence="6">Transport permease protein</fullName>
    </recommendedName>
</protein>
<evidence type="ECO:0000256" key="4">
    <source>
        <dbReference type="ARBA" id="ARBA00023136"/>
    </source>
</evidence>
<comment type="similarity">
    <text evidence="6">Belongs to the ABC-2 integral membrane protein family.</text>
</comment>
<gene>
    <name evidence="8" type="ORF">WDV06_24095</name>
</gene>
<proteinExistence type="inferred from homology"/>
<evidence type="ECO:0000256" key="3">
    <source>
        <dbReference type="ARBA" id="ARBA00022989"/>
    </source>
</evidence>
<sequence length="265" mass="27703">MSSAVATGGIPSAAGRAVTHTLAITRRNLRKVLSSPGQILDATLMPVVFALIFVYIFGGAISGSAAAYRQYVMPGIMALTTTIASRTSGISLNVDFGNGVMDRFRTLPMAPAAVLAGRILADALRMLVSLLVVFAFALLIGFRVQTGPVRAAAAIALILLYGIALAWLHALIGLTARTIETVQSVGMLAMVPLQFGSSIFVAPGTMPGWLGFLVAHNPMSSVVDASRALLTGTPAGHHVIAALAWSLGMIAVLAPLAARQFRRRR</sequence>
<feature type="transmembrane region" description="Helical" evidence="6">
    <location>
        <begin position="195"/>
        <end position="215"/>
    </location>
</feature>
<comment type="subcellular location">
    <subcellularLocation>
        <location evidence="6">Cell membrane</location>
        <topology evidence="6">Multi-pass membrane protein</topology>
    </subcellularLocation>
    <subcellularLocation>
        <location evidence="1">Membrane</location>
        <topology evidence="1">Multi-pass membrane protein</topology>
    </subcellularLocation>
</comment>
<feature type="transmembrane region" description="Helical" evidence="6">
    <location>
        <begin position="235"/>
        <end position="258"/>
    </location>
</feature>
<comment type="caution">
    <text evidence="6">Lacks conserved residue(s) required for the propagation of feature annotation.</text>
</comment>
<feature type="transmembrane region" description="Helical" evidence="6">
    <location>
        <begin position="151"/>
        <end position="174"/>
    </location>
</feature>
<dbReference type="InterPro" id="IPR000412">
    <property type="entry name" value="ABC_2_transport"/>
</dbReference>
<keyword evidence="6" id="KW-1003">Cell membrane</keyword>
<keyword evidence="3 6" id="KW-1133">Transmembrane helix</keyword>
<evidence type="ECO:0000313" key="9">
    <source>
        <dbReference type="Proteomes" id="UP001610631"/>
    </source>
</evidence>
<feature type="domain" description="ABC transmembrane type-2" evidence="7">
    <location>
        <begin position="37"/>
        <end position="264"/>
    </location>
</feature>
<evidence type="ECO:0000256" key="1">
    <source>
        <dbReference type="ARBA" id="ARBA00004141"/>
    </source>
</evidence>
<dbReference type="Proteomes" id="UP001610631">
    <property type="component" value="Unassembled WGS sequence"/>
</dbReference>
<evidence type="ECO:0000313" key="8">
    <source>
        <dbReference type="EMBL" id="MFH7598155.1"/>
    </source>
</evidence>
<accession>A0ABW7PJ40</accession>
<dbReference type="Pfam" id="PF01061">
    <property type="entry name" value="ABC2_membrane"/>
    <property type="match status" value="1"/>
</dbReference>
<organism evidence="8 9">
    <name type="scientific">Streptomyces racemochromogenes</name>
    <dbReference type="NCBI Taxonomy" id="67353"/>
    <lineage>
        <taxon>Bacteria</taxon>
        <taxon>Bacillati</taxon>
        <taxon>Actinomycetota</taxon>
        <taxon>Actinomycetes</taxon>
        <taxon>Kitasatosporales</taxon>
        <taxon>Streptomycetaceae</taxon>
        <taxon>Streptomyces</taxon>
    </lineage>
</organism>
<feature type="transmembrane region" description="Helical" evidence="6">
    <location>
        <begin position="47"/>
        <end position="68"/>
    </location>
</feature>
<keyword evidence="5" id="KW-0046">Antibiotic resistance</keyword>
<dbReference type="InterPro" id="IPR013525">
    <property type="entry name" value="ABC2_TM"/>
</dbReference>
<keyword evidence="9" id="KW-1185">Reference proteome</keyword>
<comment type="caution">
    <text evidence="8">The sequence shown here is derived from an EMBL/GenBank/DDBJ whole genome shotgun (WGS) entry which is preliminary data.</text>
</comment>
<feature type="transmembrane region" description="Helical" evidence="6">
    <location>
        <begin position="127"/>
        <end position="145"/>
    </location>
</feature>
<evidence type="ECO:0000256" key="6">
    <source>
        <dbReference type="RuleBase" id="RU361157"/>
    </source>
</evidence>
<name>A0ABW7PJ40_9ACTN</name>
<dbReference type="PIRSF" id="PIRSF006648">
    <property type="entry name" value="DrrB"/>
    <property type="match status" value="1"/>
</dbReference>